<dbReference type="PROSITE" id="PS00675">
    <property type="entry name" value="SIGMA54_INTERACT_1"/>
    <property type="match status" value="1"/>
</dbReference>
<keyword evidence="4" id="KW-0238">DNA-binding</keyword>
<evidence type="ECO:0000259" key="7">
    <source>
        <dbReference type="PROSITE" id="PS50045"/>
    </source>
</evidence>
<dbReference type="InterPro" id="IPR001789">
    <property type="entry name" value="Sig_transdc_resp-reg_receiver"/>
</dbReference>
<dbReference type="PRINTS" id="PR01590">
    <property type="entry name" value="HTHFIS"/>
</dbReference>
<evidence type="ECO:0000259" key="8">
    <source>
        <dbReference type="PROSITE" id="PS50110"/>
    </source>
</evidence>
<dbReference type="SMART" id="SM00382">
    <property type="entry name" value="AAA"/>
    <property type="match status" value="1"/>
</dbReference>
<dbReference type="InterPro" id="IPR003593">
    <property type="entry name" value="AAA+_ATPase"/>
</dbReference>
<evidence type="ECO:0000256" key="5">
    <source>
        <dbReference type="ARBA" id="ARBA00023163"/>
    </source>
</evidence>
<keyword evidence="5" id="KW-0804">Transcription</keyword>
<dbReference type="InterPro" id="IPR002197">
    <property type="entry name" value="HTH_Fis"/>
</dbReference>
<dbReference type="Gene3D" id="3.40.50.300">
    <property type="entry name" value="P-loop containing nucleotide triphosphate hydrolases"/>
    <property type="match status" value="1"/>
</dbReference>
<dbReference type="PROSITE" id="PS50045">
    <property type="entry name" value="SIGMA54_INTERACT_4"/>
    <property type="match status" value="1"/>
</dbReference>
<dbReference type="InterPro" id="IPR025944">
    <property type="entry name" value="Sigma_54_int_dom_CS"/>
</dbReference>
<dbReference type="EMBL" id="JAVRIC010000003">
    <property type="protein sequence ID" value="MDT0496341.1"/>
    <property type="molecule type" value="Genomic_DNA"/>
</dbReference>
<dbReference type="CDD" id="cd00009">
    <property type="entry name" value="AAA"/>
    <property type="match status" value="1"/>
</dbReference>
<evidence type="ECO:0000256" key="4">
    <source>
        <dbReference type="ARBA" id="ARBA00023125"/>
    </source>
</evidence>
<keyword evidence="6" id="KW-0597">Phosphoprotein</keyword>
<dbReference type="PROSITE" id="PS00676">
    <property type="entry name" value="SIGMA54_INTERACT_2"/>
    <property type="match status" value="1"/>
</dbReference>
<dbReference type="SUPFAM" id="SSF46689">
    <property type="entry name" value="Homeodomain-like"/>
    <property type="match status" value="1"/>
</dbReference>
<dbReference type="Pfam" id="PF00158">
    <property type="entry name" value="Sigma54_activat"/>
    <property type="match status" value="1"/>
</dbReference>
<keyword evidence="3" id="KW-0805">Transcription regulation</keyword>
<evidence type="ECO:0000256" key="6">
    <source>
        <dbReference type="PROSITE-ProRule" id="PRU00169"/>
    </source>
</evidence>
<dbReference type="Gene3D" id="3.40.50.2300">
    <property type="match status" value="1"/>
</dbReference>
<dbReference type="Pfam" id="PF00072">
    <property type="entry name" value="Response_reg"/>
    <property type="match status" value="1"/>
</dbReference>
<feature type="domain" description="Sigma-54 factor interaction" evidence="7">
    <location>
        <begin position="142"/>
        <end position="367"/>
    </location>
</feature>
<keyword evidence="2" id="KW-0067">ATP-binding</keyword>
<dbReference type="InterPro" id="IPR025943">
    <property type="entry name" value="Sigma_54_int_dom_ATP-bd_2"/>
</dbReference>
<evidence type="ECO:0000256" key="2">
    <source>
        <dbReference type="ARBA" id="ARBA00022840"/>
    </source>
</evidence>
<dbReference type="Gene3D" id="1.10.10.60">
    <property type="entry name" value="Homeodomain-like"/>
    <property type="match status" value="1"/>
</dbReference>
<dbReference type="SUPFAM" id="SSF52540">
    <property type="entry name" value="P-loop containing nucleoside triphosphate hydrolases"/>
    <property type="match status" value="1"/>
</dbReference>
<proteinExistence type="predicted"/>
<reference evidence="9 10" key="1">
    <citation type="submission" date="2023-09" db="EMBL/GenBank/DDBJ databases">
        <authorList>
            <person name="Rey-Velasco X."/>
        </authorList>
    </citation>
    <scope>NUCLEOTIDE SEQUENCE [LARGE SCALE GENOMIC DNA]</scope>
    <source>
        <strain evidence="9 10">W345</strain>
    </source>
</reference>
<organism evidence="9 10">
    <name type="scientific">Banduia mediterranea</name>
    <dbReference type="NCBI Taxonomy" id="3075609"/>
    <lineage>
        <taxon>Bacteria</taxon>
        <taxon>Pseudomonadati</taxon>
        <taxon>Pseudomonadota</taxon>
        <taxon>Gammaproteobacteria</taxon>
        <taxon>Nevskiales</taxon>
        <taxon>Algiphilaceae</taxon>
        <taxon>Banduia</taxon>
    </lineage>
</organism>
<dbReference type="PROSITE" id="PS50110">
    <property type="entry name" value="RESPONSE_REGULATORY"/>
    <property type="match status" value="1"/>
</dbReference>
<evidence type="ECO:0000256" key="1">
    <source>
        <dbReference type="ARBA" id="ARBA00022741"/>
    </source>
</evidence>
<feature type="domain" description="Response regulatory" evidence="8">
    <location>
        <begin position="5"/>
        <end position="119"/>
    </location>
</feature>
<dbReference type="InterPro" id="IPR002078">
    <property type="entry name" value="Sigma_54_int"/>
</dbReference>
<dbReference type="InterPro" id="IPR058031">
    <property type="entry name" value="AAA_lid_NorR"/>
</dbReference>
<keyword evidence="1" id="KW-0547">Nucleotide-binding</keyword>
<dbReference type="RefSeq" id="WP_311363734.1">
    <property type="nucleotide sequence ID" value="NZ_JAVRIC010000003.1"/>
</dbReference>
<dbReference type="InterPro" id="IPR027417">
    <property type="entry name" value="P-loop_NTPase"/>
</dbReference>
<dbReference type="Gene3D" id="1.10.8.60">
    <property type="match status" value="1"/>
</dbReference>
<keyword evidence="10" id="KW-1185">Reference proteome</keyword>
<dbReference type="PANTHER" id="PTHR32071:SF117">
    <property type="entry name" value="PTS-DEPENDENT DIHYDROXYACETONE KINASE OPERON REGULATORY PROTEIN-RELATED"/>
    <property type="match status" value="1"/>
</dbReference>
<dbReference type="InterPro" id="IPR009057">
    <property type="entry name" value="Homeodomain-like_sf"/>
</dbReference>
<evidence type="ECO:0000256" key="3">
    <source>
        <dbReference type="ARBA" id="ARBA00023015"/>
    </source>
</evidence>
<evidence type="ECO:0000313" key="9">
    <source>
        <dbReference type="EMBL" id="MDT0496341.1"/>
    </source>
</evidence>
<dbReference type="Proteomes" id="UP001254608">
    <property type="component" value="Unassembled WGS sequence"/>
</dbReference>
<name>A0ABU2WEQ1_9GAMM</name>
<dbReference type="InterPro" id="IPR025662">
    <property type="entry name" value="Sigma_54_int_dom_ATP-bd_1"/>
</dbReference>
<dbReference type="SUPFAM" id="SSF52172">
    <property type="entry name" value="CheY-like"/>
    <property type="match status" value="1"/>
</dbReference>
<dbReference type="PANTHER" id="PTHR32071">
    <property type="entry name" value="TRANSCRIPTIONAL REGULATORY PROTEIN"/>
    <property type="match status" value="1"/>
</dbReference>
<dbReference type="Pfam" id="PF25601">
    <property type="entry name" value="AAA_lid_14"/>
    <property type="match status" value="1"/>
</dbReference>
<accession>A0ABU2WEQ1</accession>
<sequence length="454" mass="50534">MSNKHVLVVDDETNMRRVLEIMLQRMGYCTDSVENGVAALEFLDTRDTDLVISDLKMPVLGGLGLLEKLRAGGNDVPVIVITAHGTVESAVEAMKLGAFDYLLRPFDVDALNLAIRRVFAAGEVLRQNQFLREELDRGWGGLIGSSEPMRQVYEQIKQVAPTRTGVMILGETGTGKELVARAIHRESERSDRLFVPINCAAIPADMMEAELFGFDKGAFTGAVRDRVGKFELANGGTIFLDEITEMPIALQSKLLRVLQEQTVERLGSNRTLELDLRVIAATNRRPQDAVRDQRLREDLYYRLNVFAIELPPLREHPHDISLLVEHFVAEHGGRRARLTPRALDHLQRYAWPGNIRELSNMIERALVLTRGDTLDVEHFPLAASTAAHPVTGASSTSTPPPDLSLGLEHAVEALESRMIRSALEQTEGNKTKASALLGISERSMWYKLKKYGLN</sequence>
<gene>
    <name evidence="9" type="ORF">RM530_03030</name>
</gene>
<protein>
    <submittedName>
        <fullName evidence="9">Sigma-54 dependent transcriptional regulator</fullName>
    </submittedName>
</protein>
<evidence type="ECO:0000313" key="10">
    <source>
        <dbReference type="Proteomes" id="UP001254608"/>
    </source>
</evidence>
<dbReference type="SMART" id="SM00448">
    <property type="entry name" value="REC"/>
    <property type="match status" value="1"/>
</dbReference>
<dbReference type="Pfam" id="PF02954">
    <property type="entry name" value="HTH_8"/>
    <property type="match status" value="1"/>
</dbReference>
<dbReference type="PROSITE" id="PS00688">
    <property type="entry name" value="SIGMA54_INTERACT_3"/>
    <property type="match status" value="1"/>
</dbReference>
<comment type="caution">
    <text evidence="9">The sequence shown here is derived from an EMBL/GenBank/DDBJ whole genome shotgun (WGS) entry which is preliminary data.</text>
</comment>
<dbReference type="InterPro" id="IPR011006">
    <property type="entry name" value="CheY-like_superfamily"/>
</dbReference>
<feature type="modified residue" description="4-aspartylphosphate" evidence="6">
    <location>
        <position position="54"/>
    </location>
</feature>